<evidence type="ECO:0000256" key="2">
    <source>
        <dbReference type="ARBA" id="ARBA00022691"/>
    </source>
</evidence>
<evidence type="ECO:0000259" key="6">
    <source>
        <dbReference type="PROSITE" id="PS51332"/>
    </source>
</evidence>
<dbReference type="NCBIfam" id="TIGR04013">
    <property type="entry name" value="B12_SAM_MJ_1487"/>
    <property type="match status" value="1"/>
</dbReference>
<dbReference type="GO" id="GO:0046872">
    <property type="term" value="F:metal ion binding"/>
    <property type="evidence" value="ECO:0007669"/>
    <property type="project" value="UniProtKB-KW"/>
</dbReference>
<dbReference type="InterPro" id="IPR006158">
    <property type="entry name" value="Cobalamin-bd"/>
</dbReference>
<sequence length="372" mass="41124">MDVRWREITSQRNSFAALYAACELHGYHLVSSSIPGGDVTLYSLNSIQAPGYLDEISDASCITVVGGPHATACYEELVDVADYVVVGEGEFTVPRLLDRIEHGLSPPPGVATRDGLVQVDHSVLLDAYPSFSEYKGYIEISRGCPYACQYCQTPCIFGHRMRHRSLDSIRELAKHFKQIRLVTPNALAYGSDGRHLELGKVERLMKILKNDGDRELYFGTFPSEVRPEWITEESVELIRTFCDNKKLHMGVQSGSDAVLSRLCRGHSCADALSALDHIRDGGLVPVVDVIFGFPDETDEEQEETVSLVREVCKSGFVHAHRFIPLPGTPLAGTRSTPVIPEAEVALGSLALAGKVTGSWNDPELRFFRRVPY</sequence>
<gene>
    <name evidence="8" type="ORF">DK846_05050</name>
</gene>
<comment type="caution">
    <text evidence="8">The sequence shown here is derived from an EMBL/GenBank/DDBJ whole genome shotgun (WGS) entry which is preliminary data.</text>
</comment>
<proteinExistence type="predicted"/>
<dbReference type="PROSITE" id="PS51332">
    <property type="entry name" value="B12_BINDING"/>
    <property type="match status" value="1"/>
</dbReference>
<keyword evidence="2" id="KW-0949">S-adenosyl-L-methionine</keyword>
<dbReference type="CDD" id="cd01335">
    <property type="entry name" value="Radical_SAM"/>
    <property type="match status" value="1"/>
</dbReference>
<dbReference type="Pfam" id="PF04055">
    <property type="entry name" value="Radical_SAM"/>
    <property type="match status" value="1"/>
</dbReference>
<evidence type="ECO:0000259" key="7">
    <source>
        <dbReference type="PROSITE" id="PS51918"/>
    </source>
</evidence>
<evidence type="ECO:0000256" key="4">
    <source>
        <dbReference type="ARBA" id="ARBA00023004"/>
    </source>
</evidence>
<dbReference type="GeneID" id="97549917"/>
<dbReference type="PANTHER" id="PTHR43409:SF17">
    <property type="entry name" value="METHYLTHIOTRANSFERASE MJ0865-RELATED"/>
    <property type="match status" value="1"/>
</dbReference>
<name>A0A2V2NA68_9EURY</name>
<protein>
    <submittedName>
        <fullName evidence="8">TIGR04013 family B12-binding domain/radical SAM domain-containing protein</fullName>
    </submittedName>
</protein>
<accession>A0A2V2NA68</accession>
<dbReference type="InterPro" id="IPR023980">
    <property type="entry name" value="CHP04013_B12-bd/rSAM"/>
</dbReference>
<comment type="cofactor">
    <cofactor evidence="1">
        <name>[4Fe-4S] cluster</name>
        <dbReference type="ChEBI" id="CHEBI:49883"/>
    </cofactor>
</comment>
<dbReference type="Gene3D" id="3.40.50.280">
    <property type="entry name" value="Cobalamin-binding domain"/>
    <property type="match status" value="1"/>
</dbReference>
<dbReference type="PANTHER" id="PTHR43409">
    <property type="entry name" value="ANAEROBIC MAGNESIUM-PROTOPORPHYRIN IX MONOMETHYL ESTER CYCLASE-RELATED"/>
    <property type="match status" value="1"/>
</dbReference>
<evidence type="ECO:0000256" key="3">
    <source>
        <dbReference type="ARBA" id="ARBA00022723"/>
    </source>
</evidence>
<dbReference type="Gene3D" id="3.80.30.20">
    <property type="entry name" value="tm_1862 like domain"/>
    <property type="match status" value="1"/>
</dbReference>
<dbReference type="SFLD" id="SFLDS00029">
    <property type="entry name" value="Radical_SAM"/>
    <property type="match status" value="1"/>
</dbReference>
<dbReference type="InterPro" id="IPR058240">
    <property type="entry name" value="rSAM_sf"/>
</dbReference>
<dbReference type="InterPro" id="IPR023404">
    <property type="entry name" value="rSAM_horseshoe"/>
</dbReference>
<dbReference type="SUPFAM" id="SSF102114">
    <property type="entry name" value="Radical SAM enzymes"/>
    <property type="match status" value="1"/>
</dbReference>
<keyword evidence="4" id="KW-0408">Iron</keyword>
<keyword evidence="5" id="KW-0411">Iron-sulfur</keyword>
<dbReference type="GO" id="GO:0051536">
    <property type="term" value="F:iron-sulfur cluster binding"/>
    <property type="evidence" value="ECO:0007669"/>
    <property type="project" value="UniProtKB-KW"/>
</dbReference>
<feature type="domain" description="B12-binding" evidence="6">
    <location>
        <begin position="1"/>
        <end position="107"/>
    </location>
</feature>
<dbReference type="RefSeq" id="WP_109967851.1">
    <property type="nucleotide sequence ID" value="NZ_CP176093.1"/>
</dbReference>
<organism evidence="8 9">
    <name type="scientific">Methanospirillum lacunae</name>
    <dbReference type="NCBI Taxonomy" id="668570"/>
    <lineage>
        <taxon>Archaea</taxon>
        <taxon>Methanobacteriati</taxon>
        <taxon>Methanobacteriota</taxon>
        <taxon>Stenosarchaea group</taxon>
        <taxon>Methanomicrobia</taxon>
        <taxon>Methanomicrobiales</taxon>
        <taxon>Methanospirillaceae</taxon>
        <taxon>Methanospirillum</taxon>
    </lineage>
</organism>
<dbReference type="InterPro" id="IPR006638">
    <property type="entry name" value="Elp3/MiaA/NifB-like_rSAM"/>
</dbReference>
<feature type="domain" description="Radical SAM core" evidence="7">
    <location>
        <begin position="130"/>
        <end position="363"/>
    </location>
</feature>
<dbReference type="SMART" id="SM00729">
    <property type="entry name" value="Elp3"/>
    <property type="match status" value="1"/>
</dbReference>
<keyword evidence="9" id="KW-1185">Reference proteome</keyword>
<reference evidence="8 9" key="1">
    <citation type="submission" date="2018-05" db="EMBL/GenBank/DDBJ databases">
        <title>Draft genome of Methanospirillum lacunae Ki8-1.</title>
        <authorList>
            <person name="Dueholm M.S."/>
            <person name="Nielsen P.H."/>
            <person name="Bakmann L.F."/>
            <person name="Otzen D.E."/>
        </authorList>
    </citation>
    <scope>NUCLEOTIDE SEQUENCE [LARGE SCALE GENOMIC DNA]</scope>
    <source>
        <strain evidence="8 9">Ki8-1</strain>
    </source>
</reference>
<evidence type="ECO:0000256" key="5">
    <source>
        <dbReference type="ARBA" id="ARBA00023014"/>
    </source>
</evidence>
<dbReference type="Proteomes" id="UP000245657">
    <property type="component" value="Unassembled WGS sequence"/>
</dbReference>
<dbReference type="GO" id="GO:0031419">
    <property type="term" value="F:cobalamin binding"/>
    <property type="evidence" value="ECO:0007669"/>
    <property type="project" value="InterPro"/>
</dbReference>
<dbReference type="AlphaFoldDB" id="A0A2V2NA68"/>
<dbReference type="PROSITE" id="PS51918">
    <property type="entry name" value="RADICAL_SAM"/>
    <property type="match status" value="1"/>
</dbReference>
<evidence type="ECO:0000313" key="9">
    <source>
        <dbReference type="Proteomes" id="UP000245657"/>
    </source>
</evidence>
<dbReference type="InterPro" id="IPR051198">
    <property type="entry name" value="BchE-like"/>
</dbReference>
<dbReference type="GO" id="GO:0003824">
    <property type="term" value="F:catalytic activity"/>
    <property type="evidence" value="ECO:0007669"/>
    <property type="project" value="InterPro"/>
</dbReference>
<dbReference type="EMBL" id="QGMY01000003">
    <property type="protein sequence ID" value="PWR73197.1"/>
    <property type="molecule type" value="Genomic_DNA"/>
</dbReference>
<dbReference type="OrthoDB" id="2305at2157"/>
<evidence type="ECO:0000256" key="1">
    <source>
        <dbReference type="ARBA" id="ARBA00001966"/>
    </source>
</evidence>
<evidence type="ECO:0000313" key="8">
    <source>
        <dbReference type="EMBL" id="PWR73197.1"/>
    </source>
</evidence>
<dbReference type="InterPro" id="IPR007197">
    <property type="entry name" value="rSAM"/>
</dbReference>
<dbReference type="SFLD" id="SFLDG01082">
    <property type="entry name" value="B12-binding_domain_containing"/>
    <property type="match status" value="1"/>
</dbReference>
<keyword evidence="3" id="KW-0479">Metal-binding</keyword>